<reference evidence="1 2" key="1">
    <citation type="submission" date="2024-09" db="EMBL/GenBank/DDBJ databases">
        <title>Chromosome-scale assembly of Riccia sorocarpa.</title>
        <authorList>
            <person name="Paukszto L."/>
        </authorList>
    </citation>
    <scope>NUCLEOTIDE SEQUENCE [LARGE SCALE GENOMIC DNA]</scope>
    <source>
        <strain evidence="1">LP-2024</strain>
        <tissue evidence="1">Aerial parts of the thallus</tissue>
    </source>
</reference>
<organism evidence="1 2">
    <name type="scientific">Riccia sorocarpa</name>
    <dbReference type="NCBI Taxonomy" id="122646"/>
    <lineage>
        <taxon>Eukaryota</taxon>
        <taxon>Viridiplantae</taxon>
        <taxon>Streptophyta</taxon>
        <taxon>Embryophyta</taxon>
        <taxon>Marchantiophyta</taxon>
        <taxon>Marchantiopsida</taxon>
        <taxon>Marchantiidae</taxon>
        <taxon>Marchantiales</taxon>
        <taxon>Ricciaceae</taxon>
        <taxon>Riccia</taxon>
    </lineage>
</organism>
<dbReference type="EMBL" id="JBJQOH010000001">
    <property type="protein sequence ID" value="KAL3702464.1"/>
    <property type="molecule type" value="Genomic_DNA"/>
</dbReference>
<proteinExistence type="predicted"/>
<protein>
    <submittedName>
        <fullName evidence="1">Uncharacterized protein</fullName>
    </submittedName>
</protein>
<evidence type="ECO:0000313" key="2">
    <source>
        <dbReference type="Proteomes" id="UP001633002"/>
    </source>
</evidence>
<evidence type="ECO:0000313" key="1">
    <source>
        <dbReference type="EMBL" id="KAL3702464.1"/>
    </source>
</evidence>
<sequence length="302" mass="33541">MDSSEESDNIRLMDKLSKLEKVEKDSPEYDRQWGLLRNYVESASSIVWDSRCPGIRSISHNALLALVEELQEADVSKIEKLHFSRGSINIDSYKTISKALYSCLGCFTSLTYLELGFLFIGDHMEQELCGMITGAFGIRVMVEGPACAIRRINMGANAFGNKGLLELVDALESGNLAELQHLRVDGLNADVEEGLLAFARFLEAGWRAGGLSSVFLGSTRGISAVVAAAFMSVYANNEKSHLRWPAASFYIRIEKYLKRNRALTSARRALDEELPNITGKVFLCGFPMVGKITLRKSLQQRD</sequence>
<name>A0ABD3IIU9_9MARC</name>
<dbReference type="PANTHER" id="PTHR47679:SF2">
    <property type="entry name" value="C-TERMINAL OF ROC (COR) DOMAIN-CONTAINING PROTEIN"/>
    <property type="match status" value="1"/>
</dbReference>
<accession>A0ABD3IIU9</accession>
<dbReference type="AlphaFoldDB" id="A0ABD3IIU9"/>
<keyword evidence="2" id="KW-1185">Reference proteome</keyword>
<dbReference type="InterPro" id="IPR032675">
    <property type="entry name" value="LRR_dom_sf"/>
</dbReference>
<dbReference type="Gene3D" id="3.80.10.10">
    <property type="entry name" value="Ribonuclease Inhibitor"/>
    <property type="match status" value="1"/>
</dbReference>
<dbReference type="SUPFAM" id="SSF52047">
    <property type="entry name" value="RNI-like"/>
    <property type="match status" value="1"/>
</dbReference>
<gene>
    <name evidence="1" type="ORF">R1sor_020486</name>
</gene>
<dbReference type="Proteomes" id="UP001633002">
    <property type="component" value="Unassembled WGS sequence"/>
</dbReference>
<comment type="caution">
    <text evidence="1">The sequence shown here is derived from an EMBL/GenBank/DDBJ whole genome shotgun (WGS) entry which is preliminary data.</text>
</comment>
<dbReference type="PANTHER" id="PTHR47679">
    <property type="entry name" value="PROTEIN TORNADO 1"/>
    <property type="match status" value="1"/>
</dbReference>